<evidence type="ECO:0000313" key="3">
    <source>
        <dbReference type="Proteomes" id="UP001498476"/>
    </source>
</evidence>
<gene>
    <name evidence="2" type="primary">LDB19_1</name>
    <name evidence="2" type="ORF">QQX98_003590</name>
</gene>
<dbReference type="Gene3D" id="2.60.40.640">
    <property type="match status" value="1"/>
</dbReference>
<proteinExistence type="predicted"/>
<dbReference type="Proteomes" id="UP001498476">
    <property type="component" value="Unassembled WGS sequence"/>
</dbReference>
<dbReference type="Pfam" id="PF13002">
    <property type="entry name" value="LDB19"/>
    <property type="match status" value="1"/>
</dbReference>
<sequence length="402" mass="44407">MPDLTNLVRPLRSLPFTKASRERHTSAVSIDWTIESSPTIILGSDDGSLPSFLSGQLSLNIKEDSAEIEGFSAGLVVHTIQKRPFKNRCADCKDQSVTLHKWQFLTQPTTLRNGSHQFPFSTLIPDHLPASIDSALLSVSYEFQAEAHFKPKDTPTSAPQTATFTRTLTVRRSLSVPSGPLSSTRKFPSAGININSQIDSIIRPGGVNKVSLTLDGLLNCPGNGQNHQLWRIWKGAWRLEENIKAVAKACERHSDAASATGSTSLVRNKTRLLGEKGIYSGWKSKDAEGTAEMEFSFDIRQNSNSPQLTYSYDTKSLDGTEVTHLLVIELVFVKEHFPEGMPHLAIRTGVGRILRLNYRVALADDPNMGSGWVVESLPCYQDEWSSPPGYLDDEVLQEEISN</sequence>
<evidence type="ECO:0000313" key="2">
    <source>
        <dbReference type="EMBL" id="KAK7419088.1"/>
    </source>
</evidence>
<dbReference type="InterPro" id="IPR014752">
    <property type="entry name" value="Arrestin-like_C"/>
</dbReference>
<name>A0ABR1HE84_9HYPO</name>
<protein>
    <submittedName>
        <fullName evidence="2">Endocytosis regulator</fullName>
    </submittedName>
</protein>
<organism evidence="2 3">
    <name type="scientific">Neonectria punicea</name>
    <dbReference type="NCBI Taxonomy" id="979145"/>
    <lineage>
        <taxon>Eukaryota</taxon>
        <taxon>Fungi</taxon>
        <taxon>Dikarya</taxon>
        <taxon>Ascomycota</taxon>
        <taxon>Pezizomycotina</taxon>
        <taxon>Sordariomycetes</taxon>
        <taxon>Hypocreomycetidae</taxon>
        <taxon>Hypocreales</taxon>
        <taxon>Nectriaceae</taxon>
        <taxon>Neonectria</taxon>
    </lineage>
</organism>
<evidence type="ECO:0000259" key="1">
    <source>
        <dbReference type="Pfam" id="PF13002"/>
    </source>
</evidence>
<dbReference type="InterPro" id="IPR024391">
    <property type="entry name" value="LDB19_N"/>
</dbReference>
<feature type="domain" description="LDB19 N-terminal" evidence="1">
    <location>
        <begin position="80"/>
        <end position="255"/>
    </location>
</feature>
<keyword evidence="3" id="KW-1185">Reference proteome</keyword>
<reference evidence="2 3" key="1">
    <citation type="journal article" date="2025" name="Microbiol. Resour. Announc.">
        <title>Draft genome sequences for Neonectria magnoliae and Neonectria punicea, canker pathogens of Liriodendron tulipifera and Acer saccharum in West Virginia.</title>
        <authorList>
            <person name="Petronek H.M."/>
            <person name="Kasson M.T."/>
            <person name="Metheny A.M."/>
            <person name="Stauder C.M."/>
            <person name="Lovett B."/>
            <person name="Lynch S.C."/>
            <person name="Garnas J.R."/>
            <person name="Kasson L.R."/>
            <person name="Stajich J.E."/>
        </authorList>
    </citation>
    <scope>NUCLEOTIDE SEQUENCE [LARGE SCALE GENOMIC DNA]</scope>
    <source>
        <strain evidence="2 3">NRRL 64653</strain>
    </source>
</reference>
<comment type="caution">
    <text evidence="2">The sequence shown here is derived from an EMBL/GenBank/DDBJ whole genome shotgun (WGS) entry which is preliminary data.</text>
</comment>
<dbReference type="EMBL" id="JAZAVJ010000041">
    <property type="protein sequence ID" value="KAK7419088.1"/>
    <property type="molecule type" value="Genomic_DNA"/>
</dbReference>
<accession>A0ABR1HE84</accession>